<dbReference type="PANTHER" id="PTHR43157">
    <property type="entry name" value="PHOSPHATIDYLINOSITOL-GLYCAN BIOSYNTHESIS CLASS F PROTEIN-RELATED"/>
    <property type="match status" value="1"/>
</dbReference>
<dbReference type="SUPFAM" id="SSF51735">
    <property type="entry name" value="NAD(P)-binding Rossmann-fold domains"/>
    <property type="match status" value="1"/>
</dbReference>
<dbReference type="InterPro" id="IPR002347">
    <property type="entry name" value="SDR_fam"/>
</dbReference>
<organism evidence="2 3">
    <name type="scientific">Lachnoclostridium phytofermentans</name>
    <dbReference type="NCBI Taxonomy" id="66219"/>
    <lineage>
        <taxon>Bacteria</taxon>
        <taxon>Bacillati</taxon>
        <taxon>Bacillota</taxon>
        <taxon>Clostridia</taxon>
        <taxon>Lachnospirales</taxon>
        <taxon>Lachnospiraceae</taxon>
    </lineage>
</organism>
<gene>
    <name evidence="2" type="ORF">DHW61_11555</name>
</gene>
<evidence type="ECO:0000256" key="1">
    <source>
        <dbReference type="ARBA" id="ARBA00023002"/>
    </source>
</evidence>
<accession>A0A3D2X919</accession>
<evidence type="ECO:0000313" key="2">
    <source>
        <dbReference type="EMBL" id="HCL03025.1"/>
    </source>
</evidence>
<keyword evidence="1" id="KW-0560">Oxidoreductase</keyword>
<dbReference type="Pfam" id="PF00106">
    <property type="entry name" value="adh_short"/>
    <property type="match status" value="1"/>
</dbReference>
<dbReference type="Proteomes" id="UP000262969">
    <property type="component" value="Unassembled WGS sequence"/>
</dbReference>
<dbReference type="PRINTS" id="PR00081">
    <property type="entry name" value="GDHRDH"/>
</dbReference>
<evidence type="ECO:0000313" key="3">
    <source>
        <dbReference type="Proteomes" id="UP000262969"/>
    </source>
</evidence>
<dbReference type="AlphaFoldDB" id="A0A3D2X919"/>
<sequence length="317" mass="36142">MKEGNVIITGANSGIGKAAAIKFAKEGFKVIMACRNLEKSRVIKQEIMEITKNNSIELLPLDVSSFQSIKDFCKEIQANYNRLDVIIHNAGYFKHGEKDYQLSKDNIELSFATNVFGPFLMTKLLSNLLRNSEDGRVLTACSTNIRHFFDPKRKIDYDSLQGELKDGISYNSYKMYGDSKMALLLMTFELAEYYKNDGIKINAVQIPAIKMSKETIKNFKSFWKVAALIQNAFSSTTEYMADTYYHICTSHDYQDATGKLIDDKGQIMQASHYTKGITQEIKQLSDKRVYPSYAANQENMKRMLELANRLTKPWLPA</sequence>
<dbReference type="GO" id="GO:0016491">
    <property type="term" value="F:oxidoreductase activity"/>
    <property type="evidence" value="ECO:0007669"/>
    <property type="project" value="UniProtKB-KW"/>
</dbReference>
<dbReference type="InterPro" id="IPR036291">
    <property type="entry name" value="NAD(P)-bd_dom_sf"/>
</dbReference>
<dbReference type="EMBL" id="DPVV01000385">
    <property type="protein sequence ID" value="HCL03025.1"/>
    <property type="molecule type" value="Genomic_DNA"/>
</dbReference>
<protein>
    <submittedName>
        <fullName evidence="2">Short-chain dehydrogenase</fullName>
    </submittedName>
</protein>
<proteinExistence type="predicted"/>
<comment type="caution">
    <text evidence="2">The sequence shown here is derived from an EMBL/GenBank/DDBJ whole genome shotgun (WGS) entry which is preliminary data.</text>
</comment>
<name>A0A3D2X919_9FIRM</name>
<dbReference type="Gene3D" id="3.40.50.720">
    <property type="entry name" value="NAD(P)-binding Rossmann-like Domain"/>
    <property type="match status" value="1"/>
</dbReference>
<dbReference type="PANTHER" id="PTHR43157:SF31">
    <property type="entry name" value="PHOSPHATIDYLINOSITOL-GLYCAN BIOSYNTHESIS CLASS F PROTEIN"/>
    <property type="match status" value="1"/>
</dbReference>
<reference evidence="2 3" key="1">
    <citation type="journal article" date="2018" name="Nat. Biotechnol.">
        <title>A standardized bacterial taxonomy based on genome phylogeny substantially revises the tree of life.</title>
        <authorList>
            <person name="Parks D.H."/>
            <person name="Chuvochina M."/>
            <person name="Waite D.W."/>
            <person name="Rinke C."/>
            <person name="Skarshewski A."/>
            <person name="Chaumeil P.A."/>
            <person name="Hugenholtz P."/>
        </authorList>
    </citation>
    <scope>NUCLEOTIDE SEQUENCE [LARGE SCALE GENOMIC DNA]</scope>
    <source>
        <strain evidence="2">UBA11728</strain>
    </source>
</reference>